<accession>K6XPN6</accession>
<dbReference type="STRING" id="1127673.GLIP_1004"/>
<evidence type="ECO:0000313" key="2">
    <source>
        <dbReference type="Proteomes" id="UP000006334"/>
    </source>
</evidence>
<gene>
    <name evidence="1" type="ORF">GLIP_1004</name>
</gene>
<dbReference type="AlphaFoldDB" id="K6XPN6"/>
<evidence type="ECO:0000313" key="1">
    <source>
        <dbReference type="EMBL" id="GAC13646.1"/>
    </source>
</evidence>
<dbReference type="EMBL" id="BAEN01000022">
    <property type="protein sequence ID" value="GAC13646.1"/>
    <property type="molecule type" value="Genomic_DNA"/>
</dbReference>
<name>K6XPN6_9ALTE</name>
<keyword evidence="2" id="KW-1185">Reference proteome</keyword>
<dbReference type="OrthoDB" id="6329619at2"/>
<proteinExistence type="predicted"/>
<organism evidence="1 2">
    <name type="scientific">Aliiglaciecola lipolytica E3</name>
    <dbReference type="NCBI Taxonomy" id="1127673"/>
    <lineage>
        <taxon>Bacteria</taxon>
        <taxon>Pseudomonadati</taxon>
        <taxon>Pseudomonadota</taxon>
        <taxon>Gammaproteobacteria</taxon>
        <taxon>Alteromonadales</taxon>
        <taxon>Alteromonadaceae</taxon>
        <taxon>Aliiglaciecola</taxon>
    </lineage>
</organism>
<sequence length="203" mass="22888">MKSPLLLIVSAVLFFAAGYWFGSYQTDDSPTKEISKLIIEVDSDEKLPALPDVSENAETSQDIEIEIVSTKDLSEETLSDLNKTHPLAELGDAFQQSKHARTQTDKKKREFEQSFSANDANLTAQNQISDFLALHKNADLIELHQLDCDNSRCQLIGEYAGEHQEWGKVISAMREMDWWDYSGTSSSSTSKNGKTYFHVFLDQ</sequence>
<reference evidence="1 2" key="1">
    <citation type="journal article" date="2017" name="Antonie Van Leeuwenhoek">
        <title>Rhizobium rhizosphaerae sp. nov., a novel species isolated from rice rhizosphere.</title>
        <authorList>
            <person name="Zhao J.J."/>
            <person name="Zhang J."/>
            <person name="Zhang R.J."/>
            <person name="Zhang C.W."/>
            <person name="Yin H.Q."/>
            <person name="Zhang X.X."/>
        </authorList>
    </citation>
    <scope>NUCLEOTIDE SEQUENCE [LARGE SCALE GENOMIC DNA]</scope>
    <source>
        <strain evidence="1 2">E3</strain>
    </source>
</reference>
<protein>
    <submittedName>
        <fullName evidence="1">Uncharacterized protein</fullName>
    </submittedName>
</protein>
<dbReference type="Proteomes" id="UP000006334">
    <property type="component" value="Unassembled WGS sequence"/>
</dbReference>
<dbReference type="eggNOG" id="ENOG5033HP7">
    <property type="taxonomic scope" value="Bacteria"/>
</dbReference>
<dbReference type="RefSeq" id="WP_008843463.1">
    <property type="nucleotide sequence ID" value="NZ_BAEN01000022.1"/>
</dbReference>
<comment type="caution">
    <text evidence="1">The sequence shown here is derived from an EMBL/GenBank/DDBJ whole genome shotgun (WGS) entry which is preliminary data.</text>
</comment>